<keyword evidence="10" id="KW-1185">Reference proteome</keyword>
<feature type="domain" description="Sushi" evidence="8">
    <location>
        <begin position="739"/>
        <end position="797"/>
    </location>
</feature>
<feature type="domain" description="Sushi" evidence="8">
    <location>
        <begin position="149"/>
        <end position="208"/>
    </location>
</feature>
<dbReference type="AlphaFoldDB" id="A0AAD9PQ43"/>
<feature type="domain" description="Sushi" evidence="8">
    <location>
        <begin position="269"/>
        <end position="325"/>
    </location>
</feature>
<feature type="domain" description="F5/8 type C" evidence="7">
    <location>
        <begin position="853"/>
        <end position="989"/>
    </location>
</feature>
<dbReference type="Pfam" id="PF00084">
    <property type="entry name" value="Sushi"/>
    <property type="match status" value="12"/>
</dbReference>
<feature type="domain" description="Sushi" evidence="8">
    <location>
        <begin position="436"/>
        <end position="497"/>
    </location>
</feature>
<dbReference type="InterPro" id="IPR000436">
    <property type="entry name" value="Sushi_SCR_CCP_dom"/>
</dbReference>
<feature type="disulfide bond" evidence="5">
    <location>
        <begin position="211"/>
        <end position="254"/>
    </location>
</feature>
<protein>
    <submittedName>
        <fullName evidence="9">CUB and sushi domain-containing protein 3</fullName>
    </submittedName>
</protein>
<feature type="domain" description="Sushi" evidence="8">
    <location>
        <begin position="682"/>
        <end position="738"/>
    </location>
</feature>
<dbReference type="EMBL" id="JARQWQ010000256">
    <property type="protein sequence ID" value="KAK2546850.1"/>
    <property type="molecule type" value="Genomic_DNA"/>
</dbReference>
<feature type="domain" description="Sushi" evidence="8">
    <location>
        <begin position="328"/>
        <end position="380"/>
    </location>
</feature>
<feature type="domain" description="Sushi" evidence="8">
    <location>
        <begin position="500"/>
        <end position="563"/>
    </location>
</feature>
<evidence type="ECO:0000313" key="9">
    <source>
        <dbReference type="EMBL" id="KAK2546850.1"/>
    </source>
</evidence>
<keyword evidence="1 5" id="KW-0768">Sushi</keyword>
<feature type="domain" description="Sushi" evidence="8">
    <location>
        <begin position="91"/>
        <end position="148"/>
    </location>
</feature>
<evidence type="ECO:0000256" key="2">
    <source>
        <dbReference type="ARBA" id="ARBA00022729"/>
    </source>
</evidence>
<keyword evidence="2" id="KW-0732">Signal</keyword>
<feature type="domain" description="Sushi" evidence="8">
    <location>
        <begin position="798"/>
        <end position="853"/>
    </location>
</feature>
<evidence type="ECO:0000256" key="1">
    <source>
        <dbReference type="ARBA" id="ARBA00022659"/>
    </source>
</evidence>
<dbReference type="PROSITE" id="PS50022">
    <property type="entry name" value="FA58C_3"/>
    <property type="match status" value="1"/>
</dbReference>
<dbReference type="PROSITE" id="PS50923">
    <property type="entry name" value="SUSHI"/>
    <property type="match status" value="11"/>
</dbReference>
<evidence type="ECO:0000259" key="8">
    <source>
        <dbReference type="PROSITE" id="PS50923"/>
    </source>
</evidence>
<evidence type="ECO:0000256" key="4">
    <source>
        <dbReference type="ARBA" id="ARBA00023157"/>
    </source>
</evidence>
<dbReference type="SUPFAM" id="SSF49785">
    <property type="entry name" value="Galactose-binding domain-like"/>
    <property type="match status" value="1"/>
</dbReference>
<keyword evidence="3" id="KW-0677">Repeat</keyword>
<feature type="region of interest" description="Disordered" evidence="6">
    <location>
        <begin position="1"/>
        <end position="22"/>
    </location>
</feature>
<comment type="caution">
    <text evidence="9">The sequence shown here is derived from an EMBL/GenBank/DDBJ whole genome shotgun (WGS) entry which is preliminary data.</text>
</comment>
<dbReference type="Proteomes" id="UP001249851">
    <property type="component" value="Unassembled WGS sequence"/>
</dbReference>
<reference evidence="9" key="1">
    <citation type="journal article" date="2023" name="G3 (Bethesda)">
        <title>Whole genome assembly and annotation of the endangered Caribbean coral Acropora cervicornis.</title>
        <authorList>
            <person name="Selwyn J.D."/>
            <person name="Vollmer S.V."/>
        </authorList>
    </citation>
    <scope>NUCLEOTIDE SEQUENCE</scope>
    <source>
        <strain evidence="9">K2</strain>
    </source>
</reference>
<gene>
    <name evidence="9" type="ORF">P5673_033416</name>
</gene>
<dbReference type="InterPro" id="IPR051277">
    <property type="entry name" value="SEZ6_CSMD_C4BPB_Regulators"/>
</dbReference>
<feature type="domain" description="Sushi" evidence="8">
    <location>
        <begin position="209"/>
        <end position="267"/>
    </location>
</feature>
<feature type="domain" description="Sushi" evidence="8">
    <location>
        <begin position="603"/>
        <end position="659"/>
    </location>
</feature>
<reference evidence="9" key="2">
    <citation type="journal article" date="2023" name="Science">
        <title>Genomic signatures of disease resistance in endangered staghorn corals.</title>
        <authorList>
            <person name="Vollmer S.V."/>
            <person name="Selwyn J.D."/>
            <person name="Despard B.A."/>
            <person name="Roesel C.L."/>
        </authorList>
    </citation>
    <scope>NUCLEOTIDE SEQUENCE</scope>
    <source>
        <strain evidence="9">K2</strain>
    </source>
</reference>
<evidence type="ECO:0000256" key="6">
    <source>
        <dbReference type="SAM" id="MobiDB-lite"/>
    </source>
</evidence>
<keyword evidence="4 5" id="KW-1015">Disulfide bond</keyword>
<proteinExistence type="predicted"/>
<organism evidence="9 10">
    <name type="scientific">Acropora cervicornis</name>
    <name type="common">Staghorn coral</name>
    <dbReference type="NCBI Taxonomy" id="6130"/>
    <lineage>
        <taxon>Eukaryota</taxon>
        <taxon>Metazoa</taxon>
        <taxon>Cnidaria</taxon>
        <taxon>Anthozoa</taxon>
        <taxon>Hexacorallia</taxon>
        <taxon>Scleractinia</taxon>
        <taxon>Astrocoeniina</taxon>
        <taxon>Acroporidae</taxon>
        <taxon>Acropora</taxon>
    </lineage>
</organism>
<evidence type="ECO:0000259" key="7">
    <source>
        <dbReference type="PROSITE" id="PS50022"/>
    </source>
</evidence>
<feature type="disulfide bond" evidence="5">
    <location>
        <begin position="119"/>
        <end position="146"/>
    </location>
</feature>
<evidence type="ECO:0000256" key="3">
    <source>
        <dbReference type="ARBA" id="ARBA00022737"/>
    </source>
</evidence>
<dbReference type="InterPro" id="IPR008979">
    <property type="entry name" value="Galactose-bd-like_sf"/>
</dbReference>
<dbReference type="InterPro" id="IPR000421">
    <property type="entry name" value="FA58C"/>
</dbReference>
<dbReference type="FunFam" id="2.10.70.10:FF:000014">
    <property type="entry name" value="Membrane cofactor protein"/>
    <property type="match status" value="1"/>
</dbReference>
<accession>A0AAD9PQ43</accession>
<dbReference type="CDD" id="cd00033">
    <property type="entry name" value="CCP"/>
    <property type="match status" value="12"/>
</dbReference>
<dbReference type="SUPFAM" id="SSF57535">
    <property type="entry name" value="Complement control module/SCR domain"/>
    <property type="match status" value="13"/>
</dbReference>
<comment type="caution">
    <text evidence="5">Lacks conserved residue(s) required for the propagation of feature annotation.</text>
</comment>
<sequence>MTGNARITCEEDRSTGNPRWSSNKPICQLPTCPRPTIPRNALIDFPRKMPKNFNYNQRVLLKCMYGYVKTTLGILACRGPSWIGGISCRPKSCGSPSEVANGRILGYLYTFKQRVTYACDEGYQIRGPLYRQCQANGKWGGDDPSCDVVNCGPLQRPDHGDIIQQVGTTFGNRIVFDCTGKGYEIRGSKVRTCQSDGSWSGLPTTCELVKCDDPGTPVNGMRIVSKGLVYGGSLRFKCNRDYTLMKGMSEIIYCQANKRWTASVPYCLAPCRDPGVPRQGSRIGDDFRHDSKVIFSCPNDYLMEGVGEIRCSNGTWSNSVPTCKAPCVKLSRPANGYMSGDFRHGSQVRFVCYYRYQRIGAASSTCNDGTWSNSAPICKGICGRPRVSSRVHVHGNSFLDGDEVQFSCIANYDLFGSQRSRCVGQRWNTGIPECKARCIFGGDPDNGFAVRNAFSDRMVKHGLQIVYRCNEQYTLIGSATQRCNNGRWTNSRPSCKAPCRDPGVPRQGSRIGDDFRHGSKVTFTCRDDYNMEGVREISCSNGAWSNRLLVPSSPNQLMDTCVEISDMEVKLDLYAFMGIRGFGAASSTCNDGTWSNSAPICKGICGRPRVSSRVHVHGNSFLDGDEVQFSCIANYDLFGSQRSRCVGQRWNTGIPECKEDPGAASSTCNDGTWSNSAPICKAPCSDPGVPRNGTRGGDRFLSEDSVSFECHKGFEPKGDETITCVDGVWKGTTPRCEVIKCEDPGTPQNGRKKKGSRYTYNGVVKFMCDTNYTLSGKRRIKCQENKEWTGSIPKCQAPCSHPGQPKHGRIFGDNLKHNSTLKIECNTGYVVKGSTAIRCTDGKWNTIVPTCSCGDGIPLGMGNGYILDDAITSSSETQQNPAHLGRLGSNSYWCSDVESISHLEISLPKKQRITGAVVDVVNGQHIKGFALLAESGNIWDNLSLEAFKSSAKVNLTSEKEVDADKVRIHMSRHRNKESQVCLRAEVYGCDVD</sequence>
<feature type="disulfide bond" evidence="5">
    <location>
        <begin position="768"/>
        <end position="795"/>
    </location>
</feature>
<dbReference type="InterPro" id="IPR035976">
    <property type="entry name" value="Sushi/SCR/CCP_sf"/>
</dbReference>
<dbReference type="Gene3D" id="2.10.70.10">
    <property type="entry name" value="Complement Module, domain 1"/>
    <property type="match status" value="12"/>
</dbReference>
<dbReference type="Gene3D" id="2.60.120.260">
    <property type="entry name" value="Galactose-binding domain-like"/>
    <property type="match status" value="1"/>
</dbReference>
<evidence type="ECO:0000256" key="5">
    <source>
        <dbReference type="PROSITE-ProRule" id="PRU00302"/>
    </source>
</evidence>
<dbReference type="PANTHER" id="PTHR45656">
    <property type="entry name" value="PROTEIN CBR-CLEC-78"/>
    <property type="match status" value="1"/>
</dbReference>
<dbReference type="SMART" id="SM00032">
    <property type="entry name" value="CCP"/>
    <property type="match status" value="13"/>
</dbReference>
<evidence type="ECO:0000313" key="10">
    <source>
        <dbReference type="Proteomes" id="UP001249851"/>
    </source>
</evidence>
<dbReference type="PANTHER" id="PTHR45656:SF4">
    <property type="entry name" value="PROTEIN CBR-CLEC-78"/>
    <property type="match status" value="1"/>
</dbReference>
<name>A0AAD9PQ43_ACRCE</name>